<feature type="compositionally biased region" description="Polar residues" evidence="1">
    <location>
        <begin position="300"/>
        <end position="312"/>
    </location>
</feature>
<proteinExistence type="predicted"/>
<evidence type="ECO:0000256" key="1">
    <source>
        <dbReference type="SAM" id="MobiDB-lite"/>
    </source>
</evidence>
<keyword evidence="2" id="KW-1133">Transmembrane helix</keyword>
<name>A0A395NL26_TRIAR</name>
<accession>A0A395NL26</accession>
<sequence length="318" mass="34964">MIGPWKLCHIIWRLFLAILGAWLLLALLWALLPFPSDEQDNDNGTDYATKVLLGGKTLRRIYSNSIKVIDGSRQGFALDYKLDISNLTLAVSGLEHPLNIFRHTLGEDNGRKDEVDVIARAGDTDGANLPWFPQADAILLFWQIHREYGSVPLTFQWSTQEAEDLQKFDILFGHGDNALLSLKMWGNDTSTIRASVPVRPHSSSPSYTYPVRIAIILALAPLSIAFASLAGLLHSLASWIFTAICFGLLASGVVAACLYCSGKTPHELVDMIGDELQKLRDSQVMRKWRGPDGGEGGSAGNSQEQKTSSTETDVNHVC</sequence>
<dbReference type="OrthoDB" id="4892437at2759"/>
<evidence type="ECO:0000313" key="4">
    <source>
        <dbReference type="Proteomes" id="UP000266272"/>
    </source>
</evidence>
<keyword evidence="2" id="KW-0812">Transmembrane</keyword>
<keyword evidence="4" id="KW-1185">Reference proteome</keyword>
<protein>
    <submittedName>
        <fullName evidence="3">Uncharacterized protein</fullName>
    </submittedName>
</protein>
<keyword evidence="2" id="KW-0472">Membrane</keyword>
<organism evidence="3 4">
    <name type="scientific">Trichoderma arundinaceum</name>
    <dbReference type="NCBI Taxonomy" id="490622"/>
    <lineage>
        <taxon>Eukaryota</taxon>
        <taxon>Fungi</taxon>
        <taxon>Dikarya</taxon>
        <taxon>Ascomycota</taxon>
        <taxon>Pezizomycotina</taxon>
        <taxon>Sordariomycetes</taxon>
        <taxon>Hypocreomycetidae</taxon>
        <taxon>Hypocreales</taxon>
        <taxon>Hypocreaceae</taxon>
        <taxon>Trichoderma</taxon>
    </lineage>
</organism>
<evidence type="ECO:0000313" key="3">
    <source>
        <dbReference type="EMBL" id="RFU76611.1"/>
    </source>
</evidence>
<gene>
    <name evidence="3" type="ORF">TARUN_5637</name>
</gene>
<comment type="caution">
    <text evidence="3">The sequence shown here is derived from an EMBL/GenBank/DDBJ whole genome shotgun (WGS) entry which is preliminary data.</text>
</comment>
<feature type="transmembrane region" description="Helical" evidence="2">
    <location>
        <begin position="209"/>
        <end position="233"/>
    </location>
</feature>
<reference evidence="3 4" key="1">
    <citation type="journal article" date="2018" name="PLoS Pathog.">
        <title>Evolution of structural diversity of trichothecenes, a family of toxins produced by plant pathogenic and entomopathogenic fungi.</title>
        <authorList>
            <person name="Proctor R.H."/>
            <person name="McCormick S.P."/>
            <person name="Kim H.S."/>
            <person name="Cardoza R.E."/>
            <person name="Stanley A.M."/>
            <person name="Lindo L."/>
            <person name="Kelly A."/>
            <person name="Brown D.W."/>
            <person name="Lee T."/>
            <person name="Vaughan M.M."/>
            <person name="Alexander N.J."/>
            <person name="Busman M."/>
            <person name="Gutierrez S."/>
        </authorList>
    </citation>
    <scope>NUCLEOTIDE SEQUENCE [LARGE SCALE GENOMIC DNA]</scope>
    <source>
        <strain evidence="3 4">IBT 40837</strain>
    </source>
</reference>
<feature type="transmembrane region" description="Helical" evidence="2">
    <location>
        <begin position="239"/>
        <end position="261"/>
    </location>
</feature>
<feature type="region of interest" description="Disordered" evidence="1">
    <location>
        <begin position="287"/>
        <end position="318"/>
    </location>
</feature>
<dbReference type="EMBL" id="PXOA01000336">
    <property type="protein sequence ID" value="RFU76611.1"/>
    <property type="molecule type" value="Genomic_DNA"/>
</dbReference>
<dbReference type="Proteomes" id="UP000266272">
    <property type="component" value="Unassembled WGS sequence"/>
</dbReference>
<evidence type="ECO:0000256" key="2">
    <source>
        <dbReference type="SAM" id="Phobius"/>
    </source>
</evidence>
<dbReference type="AlphaFoldDB" id="A0A395NL26"/>
<feature type="transmembrane region" description="Helical" evidence="2">
    <location>
        <begin position="12"/>
        <end position="32"/>
    </location>
</feature>